<organism evidence="2 3">
    <name type="scientific">Prevotella bivia DNF00320</name>
    <dbReference type="NCBI Taxonomy" id="1401068"/>
    <lineage>
        <taxon>Bacteria</taxon>
        <taxon>Pseudomonadati</taxon>
        <taxon>Bacteroidota</taxon>
        <taxon>Bacteroidia</taxon>
        <taxon>Bacteroidales</taxon>
        <taxon>Prevotellaceae</taxon>
        <taxon>Prevotella</taxon>
    </lineage>
</organism>
<dbReference type="Pfam" id="PF07313">
    <property type="entry name" value="AmiA-like"/>
    <property type="match status" value="1"/>
</dbReference>
<proteinExistence type="predicted"/>
<keyword evidence="2" id="KW-0378">Hydrolase</keyword>
<gene>
    <name evidence="2" type="ORF">HMPREF0647_03580</name>
</gene>
<dbReference type="Gene3D" id="1.10.3670.10">
    <property type="entry name" value="Putative xylanase like domain"/>
    <property type="match status" value="1"/>
</dbReference>
<dbReference type="InterPro" id="IPR038765">
    <property type="entry name" value="Papain-like_cys_pep_sf"/>
</dbReference>
<evidence type="ECO:0000313" key="2">
    <source>
        <dbReference type="EMBL" id="KGF45194.1"/>
    </source>
</evidence>
<dbReference type="Proteomes" id="UP000029525">
    <property type="component" value="Unassembled WGS sequence"/>
</dbReference>
<keyword evidence="1" id="KW-0732">Signal</keyword>
<feature type="chain" id="PRO_5001917775" evidence="1">
    <location>
        <begin position="21"/>
        <end position="319"/>
    </location>
</feature>
<reference evidence="2 3" key="1">
    <citation type="submission" date="2014-07" db="EMBL/GenBank/DDBJ databases">
        <authorList>
            <person name="McCorrison J."/>
            <person name="Sanka R."/>
            <person name="Torralba M."/>
            <person name="Gillis M."/>
            <person name="Haft D.H."/>
            <person name="Methe B."/>
            <person name="Sutton G."/>
            <person name="Nelson K.E."/>
        </authorList>
    </citation>
    <scope>NUCLEOTIDE SEQUENCE [LARGE SCALE GENOMIC DNA]</scope>
    <source>
        <strain evidence="2 3">DNF00320</strain>
    </source>
</reference>
<keyword evidence="2" id="KW-0624">Polysaccharide degradation</keyword>
<dbReference type="RefSeq" id="WP_036866419.1">
    <property type="nucleotide sequence ID" value="NZ_JRNQ01000018.1"/>
</dbReference>
<name>A0A096CIP5_9BACT</name>
<evidence type="ECO:0000313" key="3">
    <source>
        <dbReference type="Proteomes" id="UP000029525"/>
    </source>
</evidence>
<dbReference type="EMBL" id="JRNQ01000018">
    <property type="protein sequence ID" value="KGF45194.1"/>
    <property type="molecule type" value="Genomic_DNA"/>
</dbReference>
<keyword evidence="2" id="KW-0326">Glycosidase</keyword>
<keyword evidence="2" id="KW-0119">Carbohydrate metabolism</keyword>
<dbReference type="AlphaFoldDB" id="A0A096CIP5"/>
<feature type="signal peptide" evidence="1">
    <location>
        <begin position="1"/>
        <end position="20"/>
    </location>
</feature>
<dbReference type="SUPFAM" id="SSF54001">
    <property type="entry name" value="Cysteine proteinases"/>
    <property type="match status" value="1"/>
</dbReference>
<evidence type="ECO:0000256" key="1">
    <source>
        <dbReference type="SAM" id="SignalP"/>
    </source>
</evidence>
<sequence length="319" mass="37073">MNWIITIITAILLISCTAKAKQRETFQRNTPDQLKTLACDTMNIKYIVNMDMEEVKQIEHFMKLFAIYNQKHSQETTLIYIARQFVGIPYVAHTLDKTDDERLVITLKGMDCTTYVENVVAFAQCAFNNKTKWSDFLNAIKQVRYRGGKLSYENRLHYFDWWLEDNEKKGFVKEMNTLEFPFTATQTLKINYMSENYLSYNMLRNHPERVKALKLLEDKTNGKVVRYIPTSALNDNTTLRKAIHNGDILGLVTNKKNLDTTHLGIAIWHKDGLYLLNASSLKKNGSKVVEPTETLYQYLKARPFNLGVRVGRIEQSTLY</sequence>
<keyword evidence="2" id="KW-0858">Xylan degradation</keyword>
<dbReference type="GO" id="GO:0016798">
    <property type="term" value="F:hydrolase activity, acting on glycosyl bonds"/>
    <property type="evidence" value="ECO:0007669"/>
    <property type="project" value="UniProtKB-KW"/>
</dbReference>
<comment type="caution">
    <text evidence="2">The sequence shown here is derived from an EMBL/GenBank/DDBJ whole genome shotgun (WGS) entry which is preliminary data.</text>
</comment>
<accession>A0A096CIP5</accession>
<dbReference type="Gene3D" id="2.30.260.10">
    <property type="entry name" value="putative xylanase like domain"/>
    <property type="match status" value="1"/>
</dbReference>
<dbReference type="OrthoDB" id="1409585at2"/>
<protein>
    <submittedName>
        <fullName evidence="2">Xylanase</fullName>
    </submittedName>
</protein>
<dbReference type="InterPro" id="IPR010846">
    <property type="entry name" value="AmiA-like"/>
</dbReference>
<dbReference type="GO" id="GO:0045493">
    <property type="term" value="P:xylan catabolic process"/>
    <property type="evidence" value="ECO:0007669"/>
    <property type="project" value="UniProtKB-KW"/>
</dbReference>